<protein>
    <submittedName>
        <fullName evidence="2">Uncharacterized protein</fullName>
    </submittedName>
</protein>
<gene>
    <name evidence="2" type="ORF">EZS28_027320</name>
</gene>
<evidence type="ECO:0000256" key="1">
    <source>
        <dbReference type="SAM" id="Phobius"/>
    </source>
</evidence>
<reference evidence="2 3" key="1">
    <citation type="submission" date="2019-03" db="EMBL/GenBank/DDBJ databases">
        <title>Single cell metagenomics reveals metabolic interactions within the superorganism composed of flagellate Streblomastix strix and complex community of Bacteroidetes bacteria on its surface.</title>
        <authorList>
            <person name="Treitli S.C."/>
            <person name="Kolisko M."/>
            <person name="Husnik F."/>
            <person name="Keeling P."/>
            <person name="Hampl V."/>
        </authorList>
    </citation>
    <scope>NUCLEOTIDE SEQUENCE [LARGE SCALE GENOMIC DNA]</scope>
    <source>
        <strain evidence="2">ST1C</strain>
    </source>
</reference>
<dbReference type="AlphaFoldDB" id="A0A5J4V4X6"/>
<comment type="caution">
    <text evidence="2">The sequence shown here is derived from an EMBL/GenBank/DDBJ whole genome shotgun (WGS) entry which is preliminary data.</text>
</comment>
<accession>A0A5J4V4X6</accession>
<keyword evidence="1" id="KW-0812">Transmembrane</keyword>
<evidence type="ECO:0000313" key="3">
    <source>
        <dbReference type="Proteomes" id="UP000324800"/>
    </source>
</evidence>
<evidence type="ECO:0000313" key="2">
    <source>
        <dbReference type="EMBL" id="KAA6377151.1"/>
    </source>
</evidence>
<sequence length="335" mass="37182">RYKFDAATKTLTWNQNLPEDLITKTFEDEAGYFGSPTADSLNVFDKQGLSVYDLIIRDNIGAISAFGEPNTNLYEFYHSRIYEFQAVVLAAYYGLNVKPSSLHYLECGVEYFMFEGDDSSNASVGDIKWKFPIFALGVNDQNCYGTTASTDSQCREKCANNIDLLEAGTYGKDLLTYDSSIDVIDTEQKLRRRLANFGPILGSYGQGQSFYICYGWVKNGEETRFLKLVHEQNGTIALFNDPFSRIGIYYFAYIDPFPAKATAYTPTPTDMPLCATDTLPTPDGCICTKDNHPTGCTCPLDTTGIPKAICAAGVVHIAWMIAMMAVVAPVLALFW</sequence>
<dbReference type="EMBL" id="SNRW01010013">
    <property type="protein sequence ID" value="KAA6377151.1"/>
    <property type="molecule type" value="Genomic_DNA"/>
</dbReference>
<name>A0A5J4V4X6_9EUKA</name>
<feature type="transmembrane region" description="Helical" evidence="1">
    <location>
        <begin position="313"/>
        <end position="334"/>
    </location>
</feature>
<keyword evidence="1" id="KW-1133">Transmembrane helix</keyword>
<keyword evidence="1" id="KW-0472">Membrane</keyword>
<proteinExistence type="predicted"/>
<dbReference type="Proteomes" id="UP000324800">
    <property type="component" value="Unassembled WGS sequence"/>
</dbReference>
<organism evidence="2 3">
    <name type="scientific">Streblomastix strix</name>
    <dbReference type="NCBI Taxonomy" id="222440"/>
    <lineage>
        <taxon>Eukaryota</taxon>
        <taxon>Metamonada</taxon>
        <taxon>Preaxostyla</taxon>
        <taxon>Oxymonadida</taxon>
        <taxon>Streblomastigidae</taxon>
        <taxon>Streblomastix</taxon>
    </lineage>
</organism>
<feature type="non-terminal residue" evidence="2">
    <location>
        <position position="1"/>
    </location>
</feature>